<sequence length="400" mass="43668">MYPYPNEIGRYGDFGGKFVPETLMQPLEEIETAFKEIKDDPAFRDEYYKLLNDYSGRPTALTYADRVTEYLGGAKIYLKREDLNHTGSHKINNALGQALLAKKMGKTKIIAETGAGQHGVAAATVAAKFGFSCTVFMGEEDVARQSLNVFRMKLLGAEVVPVTSGNGTLKDATNEAIRYWVQHCEDHFYMIGSVVGPHPYPQVVREFQKMIGEEAKNQLKRIEGALPDKVVACVGGGSNAMGMFQAFLDEDVELIGAEAAGKGIDTPLHAATISKGTVGVIHGSLTYLIQDEFGQIIEPYSISAGLDYPGIGPEHAYLHKSGRVTYDSITDEEAVDALKLLSEKEGILPAIESAHALAKAFKLAKEMDRDQMILVCLSGRGDKDVNTLMNVLEEEVKAHV</sequence>
<dbReference type="AlphaFoldDB" id="A0A9Q4HTW1"/>
<evidence type="ECO:0000259" key="13">
    <source>
        <dbReference type="Pfam" id="PF00291"/>
    </source>
</evidence>
<dbReference type="RefSeq" id="WP_060398902.1">
    <property type="nucleotide sequence ID" value="NZ_CP096592.1"/>
</dbReference>
<protein>
    <recommendedName>
        <fullName evidence="12">Tryptophan synthase beta chain</fullName>
        <ecNumber evidence="12">4.2.1.20</ecNumber>
    </recommendedName>
</protein>
<dbReference type="SUPFAM" id="SSF53686">
    <property type="entry name" value="Tryptophan synthase beta subunit-like PLP-dependent enzymes"/>
    <property type="match status" value="1"/>
</dbReference>
<dbReference type="PANTHER" id="PTHR48077:SF3">
    <property type="entry name" value="TRYPTOPHAN SYNTHASE"/>
    <property type="match status" value="1"/>
</dbReference>
<dbReference type="InterPro" id="IPR006654">
    <property type="entry name" value="Trp_synth_beta"/>
</dbReference>
<accession>A0A9Q4HTW1</accession>
<evidence type="ECO:0000256" key="8">
    <source>
        <dbReference type="ARBA" id="ARBA00022898"/>
    </source>
</evidence>
<organism evidence="14 15">
    <name type="scientific">Bacillus inaquosorum</name>
    <dbReference type="NCBI Taxonomy" id="483913"/>
    <lineage>
        <taxon>Bacteria</taxon>
        <taxon>Bacillati</taxon>
        <taxon>Bacillota</taxon>
        <taxon>Bacilli</taxon>
        <taxon>Bacillales</taxon>
        <taxon>Bacillaceae</taxon>
        <taxon>Bacillus</taxon>
    </lineage>
</organism>
<evidence type="ECO:0000256" key="3">
    <source>
        <dbReference type="ARBA" id="ARBA00004733"/>
    </source>
</evidence>
<comment type="function">
    <text evidence="2 12">The beta subunit is responsible for the synthesis of L-tryptophan from indole and L-serine.</text>
</comment>
<keyword evidence="7 12" id="KW-0822">Tryptophan biosynthesis</keyword>
<comment type="catalytic activity">
    <reaction evidence="11 12">
        <text>(1S,2R)-1-C-(indol-3-yl)glycerol 3-phosphate + L-serine = D-glyceraldehyde 3-phosphate + L-tryptophan + H2O</text>
        <dbReference type="Rhea" id="RHEA:10532"/>
        <dbReference type="ChEBI" id="CHEBI:15377"/>
        <dbReference type="ChEBI" id="CHEBI:33384"/>
        <dbReference type="ChEBI" id="CHEBI:57912"/>
        <dbReference type="ChEBI" id="CHEBI:58866"/>
        <dbReference type="ChEBI" id="CHEBI:59776"/>
        <dbReference type="EC" id="4.2.1.20"/>
    </reaction>
</comment>
<dbReference type="Gene3D" id="3.40.50.1100">
    <property type="match status" value="2"/>
</dbReference>
<comment type="caution">
    <text evidence="14">The sequence shown here is derived from an EMBL/GenBank/DDBJ whole genome shotgun (WGS) entry which is preliminary data.</text>
</comment>
<keyword evidence="10 12" id="KW-0456">Lyase</keyword>
<dbReference type="FunFam" id="3.40.50.1100:FF:000004">
    <property type="entry name" value="Tryptophan synthase beta chain"/>
    <property type="match status" value="1"/>
</dbReference>
<dbReference type="GeneID" id="76978664"/>
<dbReference type="PANTHER" id="PTHR48077">
    <property type="entry name" value="TRYPTOPHAN SYNTHASE-RELATED"/>
    <property type="match status" value="1"/>
</dbReference>
<dbReference type="FunFam" id="3.40.50.1100:FF:000001">
    <property type="entry name" value="Tryptophan synthase beta chain"/>
    <property type="match status" value="1"/>
</dbReference>
<dbReference type="NCBIfam" id="TIGR00263">
    <property type="entry name" value="trpB"/>
    <property type="match status" value="1"/>
</dbReference>
<dbReference type="Pfam" id="PF00291">
    <property type="entry name" value="PALP"/>
    <property type="match status" value="1"/>
</dbReference>
<comment type="subunit">
    <text evidence="5 12">Tetramer of two alpha and two beta chains.</text>
</comment>
<comment type="pathway">
    <text evidence="3 12">Amino-acid biosynthesis; L-tryptophan biosynthesis; L-tryptophan from chorismate: step 5/5.</text>
</comment>
<evidence type="ECO:0000256" key="10">
    <source>
        <dbReference type="ARBA" id="ARBA00023239"/>
    </source>
</evidence>
<dbReference type="InterPro" id="IPR036052">
    <property type="entry name" value="TrpB-like_PALP_sf"/>
</dbReference>
<dbReference type="CDD" id="cd06446">
    <property type="entry name" value="Trp-synth_B"/>
    <property type="match status" value="1"/>
</dbReference>
<name>A0A9Q4HTW1_9BACI</name>
<dbReference type="HAMAP" id="MF_00133">
    <property type="entry name" value="Trp_synth_beta"/>
    <property type="match status" value="1"/>
</dbReference>
<comment type="cofactor">
    <cofactor evidence="1 12">
        <name>pyridoxal 5'-phosphate</name>
        <dbReference type="ChEBI" id="CHEBI:597326"/>
    </cofactor>
</comment>
<feature type="modified residue" description="N6-(pyridoxal phosphate)lysine" evidence="12">
    <location>
        <position position="90"/>
    </location>
</feature>
<gene>
    <name evidence="12 14" type="primary">trpB</name>
    <name evidence="14" type="ORF">MOE99_07415</name>
</gene>
<reference evidence="14" key="1">
    <citation type="submission" date="2022-02" db="EMBL/GenBank/DDBJ databases">
        <title>Crop Bioprotection Bacillus Genome Sequencing.</title>
        <authorList>
            <person name="Dunlap C."/>
        </authorList>
    </citation>
    <scope>NUCLEOTIDE SEQUENCE</scope>
    <source>
        <strain evidence="14">T20C13</strain>
    </source>
</reference>
<dbReference type="KEGG" id="biq:AN935_11025"/>
<evidence type="ECO:0000256" key="9">
    <source>
        <dbReference type="ARBA" id="ARBA00023141"/>
    </source>
</evidence>
<dbReference type="Proteomes" id="UP001066278">
    <property type="component" value="Unassembled WGS sequence"/>
</dbReference>
<evidence type="ECO:0000256" key="5">
    <source>
        <dbReference type="ARBA" id="ARBA00011270"/>
    </source>
</evidence>
<dbReference type="InterPro" id="IPR023026">
    <property type="entry name" value="Trp_synth_beta/beta-like"/>
</dbReference>
<evidence type="ECO:0000256" key="6">
    <source>
        <dbReference type="ARBA" id="ARBA00022605"/>
    </source>
</evidence>
<dbReference type="EMBL" id="JALAXJ010000006">
    <property type="protein sequence ID" value="MCY9229196.1"/>
    <property type="molecule type" value="Genomic_DNA"/>
</dbReference>
<feature type="domain" description="Tryptophan synthase beta chain-like PALP" evidence="13">
    <location>
        <begin position="56"/>
        <end position="379"/>
    </location>
</feature>
<evidence type="ECO:0000256" key="1">
    <source>
        <dbReference type="ARBA" id="ARBA00001933"/>
    </source>
</evidence>
<dbReference type="InterPro" id="IPR006653">
    <property type="entry name" value="Trp_synth_b_CS"/>
</dbReference>
<dbReference type="GO" id="GO:0005737">
    <property type="term" value="C:cytoplasm"/>
    <property type="evidence" value="ECO:0007669"/>
    <property type="project" value="TreeGrafter"/>
</dbReference>
<evidence type="ECO:0000256" key="7">
    <source>
        <dbReference type="ARBA" id="ARBA00022822"/>
    </source>
</evidence>
<dbReference type="PIRSF" id="PIRSF001413">
    <property type="entry name" value="Trp_syn_beta"/>
    <property type="match status" value="1"/>
</dbReference>
<keyword evidence="6 12" id="KW-0028">Amino-acid biosynthesis</keyword>
<evidence type="ECO:0000313" key="15">
    <source>
        <dbReference type="Proteomes" id="UP001066278"/>
    </source>
</evidence>
<comment type="similarity">
    <text evidence="4 12">Belongs to the TrpB family.</text>
</comment>
<dbReference type="EC" id="4.2.1.20" evidence="12"/>
<evidence type="ECO:0000256" key="11">
    <source>
        <dbReference type="ARBA" id="ARBA00049047"/>
    </source>
</evidence>
<proteinExistence type="inferred from homology"/>
<dbReference type="InterPro" id="IPR001926">
    <property type="entry name" value="TrpB-like_PALP"/>
</dbReference>
<evidence type="ECO:0000256" key="4">
    <source>
        <dbReference type="ARBA" id="ARBA00009982"/>
    </source>
</evidence>
<dbReference type="GO" id="GO:0004834">
    <property type="term" value="F:tryptophan synthase activity"/>
    <property type="evidence" value="ECO:0007669"/>
    <property type="project" value="UniProtKB-UniRule"/>
</dbReference>
<evidence type="ECO:0000256" key="12">
    <source>
        <dbReference type="HAMAP-Rule" id="MF_00133"/>
    </source>
</evidence>
<evidence type="ECO:0000313" key="14">
    <source>
        <dbReference type="EMBL" id="MCY9229196.1"/>
    </source>
</evidence>
<dbReference type="PROSITE" id="PS00168">
    <property type="entry name" value="TRP_SYNTHASE_BETA"/>
    <property type="match status" value="1"/>
</dbReference>
<keyword evidence="8 12" id="KW-0663">Pyridoxal phosphate</keyword>
<evidence type="ECO:0000256" key="2">
    <source>
        <dbReference type="ARBA" id="ARBA00002786"/>
    </source>
</evidence>
<keyword evidence="9 12" id="KW-0057">Aromatic amino acid biosynthesis</keyword>